<reference evidence="2" key="1">
    <citation type="submission" date="2021-01" db="EMBL/GenBank/DDBJ databases">
        <authorList>
            <person name="Corre E."/>
            <person name="Pelletier E."/>
            <person name="Niang G."/>
            <person name="Scheremetjew M."/>
            <person name="Finn R."/>
            <person name="Kale V."/>
            <person name="Holt S."/>
            <person name="Cochrane G."/>
            <person name="Meng A."/>
            <person name="Brown T."/>
            <person name="Cohen L."/>
        </authorList>
    </citation>
    <scope>NUCLEOTIDE SEQUENCE</scope>
    <source>
        <strain evidence="2">CCMP3105</strain>
    </source>
</reference>
<dbReference type="EMBL" id="HBNR01033651">
    <property type="protein sequence ID" value="CAE4588719.1"/>
    <property type="molecule type" value="Transcribed_RNA"/>
</dbReference>
<dbReference type="AlphaFoldDB" id="A0A7S4QN56"/>
<evidence type="ECO:0000256" key="1">
    <source>
        <dbReference type="SAM" id="MobiDB-lite"/>
    </source>
</evidence>
<feature type="region of interest" description="Disordered" evidence="1">
    <location>
        <begin position="293"/>
        <end position="322"/>
    </location>
</feature>
<feature type="compositionally biased region" description="Basic and acidic residues" evidence="1">
    <location>
        <begin position="148"/>
        <end position="164"/>
    </location>
</feature>
<feature type="region of interest" description="Disordered" evidence="1">
    <location>
        <begin position="116"/>
        <end position="164"/>
    </location>
</feature>
<sequence length="322" mass="35810">MPNRGKLVYFKKCEFEEQFVYNVVKRALNISGLKKGAQLRAEKALKHAAHKVHLLMREHEEEPDVGRTLDALEQLELHMQIVEVPSRLGREAGRQIFEELVGPTEVLEPTVEYVNHGDKPGMPAPVNLYTTSPFGSDAEDEELAQVSDDGRSEGSADSSDKEFSSEWAAASSQLPRSIWLLEYSRSPKEFLNALLLSPELAACRDALTRQGLDFKLKGGAKVFVRPEQHRFVVKAAKGRQLKPRHVIVAEEFEGSLERALQDVGKGVKTKARAALPPQPMLIKRTFLDFPVPSSLRSEPNSDPVTVSTSDANPRIQVNPRAA</sequence>
<proteinExistence type="predicted"/>
<organism evidence="2">
    <name type="scientific">Alexandrium monilatum</name>
    <dbReference type="NCBI Taxonomy" id="311494"/>
    <lineage>
        <taxon>Eukaryota</taxon>
        <taxon>Sar</taxon>
        <taxon>Alveolata</taxon>
        <taxon>Dinophyceae</taxon>
        <taxon>Gonyaulacales</taxon>
        <taxon>Pyrocystaceae</taxon>
        <taxon>Alexandrium</taxon>
    </lineage>
</organism>
<evidence type="ECO:0000313" key="2">
    <source>
        <dbReference type="EMBL" id="CAE4588719.1"/>
    </source>
</evidence>
<gene>
    <name evidence="2" type="ORF">AMON00008_LOCUS23086</name>
</gene>
<name>A0A7S4QN56_9DINO</name>
<accession>A0A7S4QN56</accession>
<protein>
    <submittedName>
        <fullName evidence="2">Uncharacterized protein</fullName>
    </submittedName>
</protein>
<feature type="compositionally biased region" description="Polar residues" evidence="1">
    <location>
        <begin position="294"/>
        <end position="311"/>
    </location>
</feature>